<dbReference type="RefSeq" id="WP_310171351.1">
    <property type="nucleotide sequence ID" value="NZ_BAABHE010000002.1"/>
</dbReference>
<accession>A0ABU2AZC9</accession>
<dbReference type="Proteomes" id="UP001183794">
    <property type="component" value="Unassembled WGS sequence"/>
</dbReference>
<protein>
    <recommendedName>
        <fullName evidence="3">DUF222 domain-containing protein</fullName>
    </recommendedName>
</protein>
<sequence>MTASADPEVVAVAQAASRSGARPFKDATGNWAASVEVALMDTILSIGAQVDGAYGAGVLPRLRAFKAFRGPANMMRVVATLGPFGLADFVPETAQIDQLMAAAGNLLDAGVQTAADVDPNSADQREALVKTSGVPDVAWPYFLLALDLRTPELTAVQQSWLDRFVKEATGTSQLTTQHRDALLQAATQQLDAEHQQKSYGTMPTFTLPQLHQAIIRAEYARATAQS</sequence>
<proteinExistence type="predicted"/>
<evidence type="ECO:0000313" key="1">
    <source>
        <dbReference type="EMBL" id="MDR7346396.1"/>
    </source>
</evidence>
<reference evidence="1 2" key="1">
    <citation type="submission" date="2023-07" db="EMBL/GenBank/DDBJ databases">
        <title>Sequencing the genomes of 1000 actinobacteria strains.</title>
        <authorList>
            <person name="Klenk H.-P."/>
        </authorList>
    </citation>
    <scope>NUCLEOTIDE SEQUENCE [LARGE SCALE GENOMIC DNA]</scope>
    <source>
        <strain evidence="1 2">DSM 22966</strain>
    </source>
</reference>
<keyword evidence="2" id="KW-1185">Reference proteome</keyword>
<name>A0ABU2AZC9_9MICC</name>
<gene>
    <name evidence="1" type="ORF">J2S62_000653</name>
</gene>
<evidence type="ECO:0000313" key="2">
    <source>
        <dbReference type="Proteomes" id="UP001183794"/>
    </source>
</evidence>
<dbReference type="EMBL" id="JAVDYJ010000001">
    <property type="protein sequence ID" value="MDR7346396.1"/>
    <property type="molecule type" value="Genomic_DNA"/>
</dbReference>
<comment type="caution">
    <text evidence="1">The sequence shown here is derived from an EMBL/GenBank/DDBJ whole genome shotgun (WGS) entry which is preliminary data.</text>
</comment>
<organism evidence="1 2">
    <name type="scientific">Enteractinococcus fodinae</name>
    <dbReference type="NCBI Taxonomy" id="684663"/>
    <lineage>
        <taxon>Bacteria</taxon>
        <taxon>Bacillati</taxon>
        <taxon>Actinomycetota</taxon>
        <taxon>Actinomycetes</taxon>
        <taxon>Micrococcales</taxon>
        <taxon>Micrococcaceae</taxon>
    </lineage>
</organism>
<evidence type="ECO:0008006" key="3">
    <source>
        <dbReference type="Google" id="ProtNLM"/>
    </source>
</evidence>